<feature type="domain" description="Alpha-L-rhamnosidase C-terminal" evidence="1">
    <location>
        <begin position="649"/>
        <end position="713"/>
    </location>
</feature>
<evidence type="ECO:0000259" key="1">
    <source>
        <dbReference type="Pfam" id="PF17390"/>
    </source>
</evidence>
<evidence type="ECO:0000313" key="3">
    <source>
        <dbReference type="Proteomes" id="UP000282076"/>
    </source>
</evidence>
<keyword evidence="3" id="KW-1185">Reference proteome</keyword>
<dbReference type="InterPro" id="IPR035398">
    <property type="entry name" value="Bac_rhamnosid_C"/>
</dbReference>
<dbReference type="GO" id="GO:0005975">
    <property type="term" value="P:carbohydrate metabolic process"/>
    <property type="evidence" value="ECO:0007669"/>
    <property type="project" value="InterPro"/>
</dbReference>
<comment type="caution">
    <text evidence="2">The sequence shown here is derived from an EMBL/GenBank/DDBJ whole genome shotgun (WGS) entry which is preliminary data.</text>
</comment>
<name>A0A494XZC1_9BACL</name>
<dbReference type="InterPro" id="IPR008928">
    <property type="entry name" value="6-hairpin_glycosidase_sf"/>
</dbReference>
<dbReference type="Proteomes" id="UP000282076">
    <property type="component" value="Unassembled WGS sequence"/>
</dbReference>
<dbReference type="PANTHER" id="PTHR34987">
    <property type="entry name" value="C, PUTATIVE (AFU_ORTHOLOGUE AFUA_3G02880)-RELATED"/>
    <property type="match status" value="1"/>
</dbReference>
<dbReference type="RefSeq" id="WP_120977637.1">
    <property type="nucleotide sequence ID" value="NZ_RBZM01000006.1"/>
</dbReference>
<gene>
    <name evidence="2" type="ORF">D7Z26_14150</name>
</gene>
<dbReference type="EMBL" id="RBZM01000006">
    <property type="protein sequence ID" value="RKP52893.1"/>
    <property type="molecule type" value="Genomic_DNA"/>
</dbReference>
<dbReference type="PANTHER" id="PTHR34987:SF4">
    <property type="entry name" value="ALPHA-L-RHAMNOSIDASE C-TERMINAL DOMAIN-CONTAINING PROTEIN"/>
    <property type="match status" value="1"/>
</dbReference>
<protein>
    <submittedName>
        <fullName evidence="2">Alpha-L-rhamnosidase</fullName>
    </submittedName>
</protein>
<accession>A0A494XZC1</accession>
<sequence length="716" mass="81806">MTNLPMDEILKIPRWIWDKEKAMNLHVTLKTSFYAEKEINHCRLFLAMTGGVTVRLDQQVVGQLAEGGDQLASFIQLDSFPETLSEGEHVIELEIKCSEIMPVSPVSIHLSERLVGCVGYLQGDGFWIPTDESWQSNGEQAALVCVYGDEPYGDLENSPEWFARGGFEDIVTESIVDFEVHAAAGLASKRKNEGLSVEGIHTMEQRPIEITRVVKDIFYHLRKQREWQELRLQTASWELSNSPSLIVDLNKEYNARFHCKNNSDHPVQVIWHGAESLWELEHYEGCITEAFTLPARADFVTLPQGNRYYKIHLLGEINLPFSLEFQFEALQVALNQKGHIQSNLPMIDQIFEVSVHTNRICHQIGLWDGVKRDRLNWAYDFYLAGKADYVLWDDLSVLKRSITEIGKGTPYGYWMNSIASYTLWWINNLWEYYFYTGDRQFVIDNKADLQKHISWIEANIDEESGGLIKNLTNLIEWIPISDEEMQISMDALFKLTSMNIEKLMKWIPELEIEVDWKFPLINEAQFLQAETLITPLLGILSGYVSSGNARAFLRQREINDPVTPLSAYWFAECCSQFGLHEKAWSTIELVWGTMLKEGASTFWEGITLAKGSDYHRALTTYTAYSSYRMSLCHSWSSTPVQWISKYLIGVEPLEPGYSKARFLPNSVGGMSRCQGTVNTPYGVIQVSWHMNEQGSILSDITAPPEVELLQAIPTKG</sequence>
<organism evidence="2 3">
    <name type="scientific">Cohnella endophytica</name>
    <dbReference type="NCBI Taxonomy" id="2419778"/>
    <lineage>
        <taxon>Bacteria</taxon>
        <taxon>Bacillati</taxon>
        <taxon>Bacillota</taxon>
        <taxon>Bacilli</taxon>
        <taxon>Bacillales</taxon>
        <taxon>Paenibacillaceae</taxon>
        <taxon>Cohnella</taxon>
    </lineage>
</organism>
<reference evidence="2 3" key="1">
    <citation type="submission" date="2018-10" db="EMBL/GenBank/DDBJ databases">
        <title>Cohnella sp. M2MS4P-1, whole genome shotgun sequence.</title>
        <authorList>
            <person name="Tuo L."/>
        </authorList>
    </citation>
    <scope>NUCLEOTIDE SEQUENCE [LARGE SCALE GENOMIC DNA]</scope>
    <source>
        <strain evidence="2 3">M2MS4P-1</strain>
    </source>
</reference>
<proteinExistence type="predicted"/>
<dbReference type="InterPro" id="IPR012341">
    <property type="entry name" value="6hp_glycosidase-like_sf"/>
</dbReference>
<dbReference type="AlphaFoldDB" id="A0A494XZC1"/>
<dbReference type="Gene3D" id="2.60.420.10">
    <property type="entry name" value="Maltose phosphorylase, domain 3"/>
    <property type="match status" value="1"/>
</dbReference>
<dbReference type="Gene3D" id="1.50.10.10">
    <property type="match status" value="2"/>
</dbReference>
<dbReference type="Pfam" id="PF17390">
    <property type="entry name" value="Bac_rhamnosid_C"/>
    <property type="match status" value="1"/>
</dbReference>
<dbReference type="OrthoDB" id="9815108at2"/>
<dbReference type="SUPFAM" id="SSF48208">
    <property type="entry name" value="Six-hairpin glycosidases"/>
    <property type="match status" value="1"/>
</dbReference>
<evidence type="ECO:0000313" key="2">
    <source>
        <dbReference type="EMBL" id="RKP52893.1"/>
    </source>
</evidence>